<keyword evidence="1" id="KW-0472">Membrane</keyword>
<reference evidence="2" key="2">
    <citation type="submission" date="2020-09" db="EMBL/GenBank/DDBJ databases">
        <authorList>
            <person name="Sun Q."/>
            <person name="Ohkuma M."/>
        </authorList>
    </citation>
    <scope>NUCLEOTIDE SEQUENCE</scope>
    <source>
        <strain evidence="2">JCM 16108</strain>
    </source>
</reference>
<sequence length="80" mass="8658">MGPWFRLYAKRYTDHYAVLGLAGVAATVALAEPGVHVVAVGPLRVDAFYSSLVCFGLLFVLSATDRYDPADYGLDSESDE</sequence>
<evidence type="ECO:0000313" key="2">
    <source>
        <dbReference type="EMBL" id="GGM66934.1"/>
    </source>
</evidence>
<protein>
    <submittedName>
        <fullName evidence="2">Uncharacterized protein</fullName>
    </submittedName>
</protein>
<accession>A0A830FZH1</accession>
<keyword evidence="4" id="KW-1185">Reference proteome</keyword>
<proteinExistence type="predicted"/>
<dbReference type="AlphaFoldDB" id="A0A830FZH1"/>
<evidence type="ECO:0000313" key="4">
    <source>
        <dbReference type="Proteomes" id="UP000614609"/>
    </source>
</evidence>
<organism evidence="2 4">
    <name type="scientific">Halarchaeum rubridurum</name>
    <dbReference type="NCBI Taxonomy" id="489911"/>
    <lineage>
        <taxon>Archaea</taxon>
        <taxon>Methanobacteriati</taxon>
        <taxon>Methanobacteriota</taxon>
        <taxon>Stenosarchaea group</taxon>
        <taxon>Halobacteria</taxon>
        <taxon>Halobacteriales</taxon>
        <taxon>Halobacteriaceae</taxon>
    </lineage>
</organism>
<dbReference type="Proteomes" id="UP000765891">
    <property type="component" value="Unassembled WGS sequence"/>
</dbReference>
<evidence type="ECO:0000313" key="3">
    <source>
        <dbReference type="EMBL" id="MBP1953222.1"/>
    </source>
</evidence>
<dbReference type="EMBL" id="JAGGKO010000001">
    <property type="protein sequence ID" value="MBP1953222.1"/>
    <property type="molecule type" value="Genomic_DNA"/>
</dbReference>
<dbReference type="OrthoDB" id="275269at2157"/>
<feature type="transmembrane region" description="Helical" evidence="1">
    <location>
        <begin position="47"/>
        <end position="64"/>
    </location>
</feature>
<evidence type="ECO:0000256" key="1">
    <source>
        <dbReference type="SAM" id="Phobius"/>
    </source>
</evidence>
<name>A0A830FZH1_9EURY</name>
<dbReference type="Proteomes" id="UP000614609">
    <property type="component" value="Unassembled WGS sequence"/>
</dbReference>
<gene>
    <name evidence="2" type="ORF">GCM10009017_16330</name>
    <name evidence="3" type="ORF">J2752_000103</name>
</gene>
<keyword evidence="1" id="KW-0812">Transmembrane</keyword>
<comment type="caution">
    <text evidence="2">The sequence shown here is derived from an EMBL/GenBank/DDBJ whole genome shotgun (WGS) entry which is preliminary data.</text>
</comment>
<keyword evidence="1" id="KW-1133">Transmembrane helix</keyword>
<dbReference type="RefSeq" id="WP_188871744.1">
    <property type="nucleotide sequence ID" value="NZ_BMOO01000003.1"/>
</dbReference>
<reference evidence="2" key="1">
    <citation type="journal article" date="2014" name="Int. J. Syst. Evol. Microbiol.">
        <title>Complete genome sequence of Corynebacterium casei LMG S-19264T (=DSM 44701T), isolated from a smear-ripened cheese.</title>
        <authorList>
            <consortium name="US DOE Joint Genome Institute (JGI-PGF)"/>
            <person name="Walter F."/>
            <person name="Albersmeier A."/>
            <person name="Kalinowski J."/>
            <person name="Ruckert C."/>
        </authorList>
    </citation>
    <scope>NUCLEOTIDE SEQUENCE</scope>
    <source>
        <strain evidence="2">JCM 16108</strain>
    </source>
</reference>
<dbReference type="EMBL" id="BMOO01000003">
    <property type="protein sequence ID" value="GGM66934.1"/>
    <property type="molecule type" value="Genomic_DNA"/>
</dbReference>
<reference evidence="3" key="3">
    <citation type="submission" date="2021-03" db="EMBL/GenBank/DDBJ databases">
        <title>Genomic Encyclopedia of Type Strains, Phase IV (KMG-IV): sequencing the most valuable type-strain genomes for metagenomic binning, comparative biology and taxonomic classification.</title>
        <authorList>
            <person name="Goeker M."/>
        </authorList>
    </citation>
    <scope>NUCLEOTIDE SEQUENCE</scope>
    <source>
        <strain evidence="3">DSM 22443</strain>
    </source>
</reference>